<dbReference type="SUPFAM" id="SSF51430">
    <property type="entry name" value="NAD(P)-linked oxidoreductase"/>
    <property type="match status" value="1"/>
</dbReference>
<dbReference type="InterPro" id="IPR020471">
    <property type="entry name" value="AKR"/>
</dbReference>
<dbReference type="InterPro" id="IPR036812">
    <property type="entry name" value="NAD(P)_OxRdtase_dom_sf"/>
</dbReference>
<feature type="active site" description="Proton donor" evidence="1">
    <location>
        <position position="47"/>
    </location>
</feature>
<evidence type="ECO:0000259" key="4">
    <source>
        <dbReference type="Pfam" id="PF00248"/>
    </source>
</evidence>
<dbReference type="PANTHER" id="PTHR43638">
    <property type="entry name" value="OXIDOREDUCTASE, ALDO/KETO REDUCTASE FAMILY PROTEIN"/>
    <property type="match status" value="1"/>
</dbReference>
<dbReference type="PRINTS" id="PR00069">
    <property type="entry name" value="ALDKETRDTASE"/>
</dbReference>
<feature type="binding site" evidence="2">
    <location>
        <position position="109"/>
    </location>
    <ligand>
        <name>substrate</name>
    </ligand>
</feature>
<accession>A0AAU8A1G8</accession>
<protein>
    <submittedName>
        <fullName evidence="5">Aldo/keto reductase</fullName>
    </submittedName>
</protein>
<dbReference type="InterPro" id="IPR023210">
    <property type="entry name" value="NADP_OxRdtase_dom"/>
</dbReference>
<evidence type="ECO:0000256" key="2">
    <source>
        <dbReference type="PIRSR" id="PIRSR000097-2"/>
    </source>
</evidence>
<name>A0AAU8A1G8_9BURK</name>
<feature type="domain" description="NADP-dependent oxidoreductase" evidence="4">
    <location>
        <begin position="8"/>
        <end position="266"/>
    </location>
</feature>
<dbReference type="RefSeq" id="WP_353438274.1">
    <property type="nucleotide sequence ID" value="NZ_CP099959.1"/>
</dbReference>
<reference evidence="5" key="1">
    <citation type="submission" date="2022-06" db="EMBL/GenBank/DDBJ databases">
        <title>New Polynucleobacter species.</title>
        <authorList>
            <person name="Hahn M.W."/>
        </authorList>
    </citation>
    <scope>NUCLEOTIDE SEQUENCE</scope>
    <source>
        <strain evidence="5">UK-FUSCHL-C3</strain>
    </source>
</reference>
<evidence type="ECO:0000313" key="5">
    <source>
        <dbReference type="EMBL" id="XCC57245.1"/>
    </source>
</evidence>
<organism evidence="5">
    <name type="scientific">Polynucleobacter sp. UK-FUSCHL-C3</name>
    <dbReference type="NCBI Taxonomy" id="2955208"/>
    <lineage>
        <taxon>Bacteria</taxon>
        <taxon>Pseudomonadati</taxon>
        <taxon>Pseudomonadota</taxon>
        <taxon>Betaproteobacteria</taxon>
        <taxon>Burkholderiales</taxon>
        <taxon>Burkholderiaceae</taxon>
        <taxon>Polynucleobacter</taxon>
    </lineage>
</organism>
<feature type="site" description="Lowers pKa of active site Tyr" evidence="3">
    <location>
        <position position="76"/>
    </location>
</feature>
<gene>
    <name evidence="5" type="ORF">NKE59_07035</name>
</gene>
<proteinExistence type="predicted"/>
<dbReference type="Gene3D" id="3.20.20.100">
    <property type="entry name" value="NADP-dependent oxidoreductase domain"/>
    <property type="match status" value="1"/>
</dbReference>
<dbReference type="Pfam" id="PF00248">
    <property type="entry name" value="Aldo_ket_red"/>
    <property type="match status" value="1"/>
</dbReference>
<dbReference type="PANTHER" id="PTHR43638:SF3">
    <property type="entry name" value="ALDEHYDE REDUCTASE"/>
    <property type="match status" value="1"/>
</dbReference>
<dbReference type="AlphaFoldDB" id="A0AAU8A1G8"/>
<dbReference type="PIRSF" id="PIRSF000097">
    <property type="entry name" value="AKR"/>
    <property type="match status" value="1"/>
</dbReference>
<sequence length="279" mass="31015">MTFSFQSRIGLGTWQMGEVARSEAEEIKAIEAAIQMGYRLIDTAEMYASGNAESLIGKALKIAGHSKRDQLQIVSKVLPSNASTKGTVAACEASIKRMSCDYIDCYLLHWQGSYSYEATIEGFLKLHERGLIRSYGISNFDTLDLQKWIAAENRIGAHERTVCNQVYYALNARGIEYDLIPLMQKQTMQLMAYSPLGTGDLVNHPDLKLIANTLGITPAQLALAWILRQPNAIAIPKSVNVKRLEENLVASHIQLDLKTLESLDKIFLPPTQKSPLMVI</sequence>
<evidence type="ECO:0000256" key="3">
    <source>
        <dbReference type="PIRSR" id="PIRSR000097-3"/>
    </source>
</evidence>
<evidence type="ECO:0000256" key="1">
    <source>
        <dbReference type="PIRSR" id="PIRSR000097-1"/>
    </source>
</evidence>
<dbReference type="EMBL" id="CP099959">
    <property type="protein sequence ID" value="XCC57245.1"/>
    <property type="molecule type" value="Genomic_DNA"/>
</dbReference>
<dbReference type="GO" id="GO:0016491">
    <property type="term" value="F:oxidoreductase activity"/>
    <property type="evidence" value="ECO:0007669"/>
    <property type="project" value="InterPro"/>
</dbReference>